<accession>A0A0A8LAG8</accession>
<proteinExistence type="predicted"/>
<evidence type="ECO:0000313" key="3">
    <source>
        <dbReference type="Proteomes" id="UP000031516"/>
    </source>
</evidence>
<organism evidence="2 3">
    <name type="scientific">Kluyveromyces dobzhanskii CBS 2104</name>
    <dbReference type="NCBI Taxonomy" id="1427455"/>
    <lineage>
        <taxon>Eukaryota</taxon>
        <taxon>Fungi</taxon>
        <taxon>Dikarya</taxon>
        <taxon>Ascomycota</taxon>
        <taxon>Saccharomycotina</taxon>
        <taxon>Saccharomycetes</taxon>
        <taxon>Saccharomycetales</taxon>
        <taxon>Saccharomycetaceae</taxon>
        <taxon>Kluyveromyces</taxon>
    </lineage>
</organism>
<name>A0A0A8LAG8_9SACH</name>
<dbReference type="Proteomes" id="UP000031516">
    <property type="component" value="Unassembled WGS sequence"/>
</dbReference>
<sequence length="242" mass="27825">MNVPPLQHTFAVKISQIISIPSSKWAYSTNPKNKRQDASVQTGNFHHHSSSGDLDQIVNPEYTTTHRSGALCNEYIRSEAAFKRKFDFGFDDFSFNPFSKPFLVMGPGEDNIRGQAEKRFNAWLSSSPYAIWVTKVKDESPFAVCKYDKCEHRFTLDGNPTSSNIVRHLGRQHNHDYELFRKRLVNEQRVLDSFPTVDSSQSKPIAITKKFLQFLSLNHSKLRILNMFIEGFIPFSMIEAEE</sequence>
<protein>
    <submittedName>
        <fullName evidence="2">WGS project CCBQ000000000 data, contig 00015</fullName>
    </submittedName>
</protein>
<reference evidence="2 3" key="1">
    <citation type="submission" date="2014-03" db="EMBL/GenBank/DDBJ databases">
        <title>The genome of Kluyveromyces dobzhanskii.</title>
        <authorList>
            <person name="Nystedt B."/>
            <person name="Astrom S."/>
        </authorList>
    </citation>
    <scope>NUCLEOTIDE SEQUENCE [LARGE SCALE GENOMIC DNA]</scope>
    <source>
        <strain evidence="2 3">CBS 2104</strain>
    </source>
</reference>
<dbReference type="EMBL" id="CCBQ010000045">
    <property type="protein sequence ID" value="CDO95904.1"/>
    <property type="molecule type" value="Genomic_DNA"/>
</dbReference>
<comment type="caution">
    <text evidence="2">The sequence shown here is derived from an EMBL/GenBank/DDBJ whole genome shotgun (WGS) entry which is preliminary data.</text>
</comment>
<keyword evidence="3" id="KW-1185">Reference proteome</keyword>
<gene>
    <name evidence="2" type="ORF">KLDO_g4128</name>
</gene>
<evidence type="ECO:0000313" key="2">
    <source>
        <dbReference type="EMBL" id="CDO95904.1"/>
    </source>
</evidence>
<dbReference type="AlphaFoldDB" id="A0A0A8LAG8"/>
<feature type="region of interest" description="Disordered" evidence="1">
    <location>
        <begin position="29"/>
        <end position="52"/>
    </location>
</feature>
<evidence type="ECO:0000256" key="1">
    <source>
        <dbReference type="SAM" id="MobiDB-lite"/>
    </source>
</evidence>